<evidence type="ECO:0000256" key="3">
    <source>
        <dbReference type="ARBA" id="ARBA00022695"/>
    </source>
</evidence>
<feature type="compositionally biased region" description="Low complexity" evidence="12">
    <location>
        <begin position="395"/>
        <end position="404"/>
    </location>
</feature>
<feature type="region of interest" description="Disordered" evidence="12">
    <location>
        <begin position="562"/>
        <end position="587"/>
    </location>
</feature>
<feature type="compositionally biased region" description="Low complexity" evidence="12">
    <location>
        <begin position="449"/>
        <end position="460"/>
    </location>
</feature>
<dbReference type="CDD" id="cd18137">
    <property type="entry name" value="HLD_clamp_pol_III_gamma_tau"/>
    <property type="match status" value="1"/>
</dbReference>
<keyword evidence="9 11" id="KW-0239">DNA-directed DNA polymerase</keyword>
<feature type="region of interest" description="Disordered" evidence="12">
    <location>
        <begin position="360"/>
        <end position="474"/>
    </location>
</feature>
<keyword evidence="15" id="KW-1185">Reference proteome</keyword>
<dbReference type="InterPro" id="IPR003593">
    <property type="entry name" value="AAA+_ATPase"/>
</dbReference>
<organism evidence="14 15">
    <name type="scientific">Modicisalibacter zincidurans</name>
    <dbReference type="NCBI Taxonomy" id="1178777"/>
    <lineage>
        <taxon>Bacteria</taxon>
        <taxon>Pseudomonadati</taxon>
        <taxon>Pseudomonadota</taxon>
        <taxon>Gammaproteobacteria</taxon>
        <taxon>Oceanospirillales</taxon>
        <taxon>Halomonadaceae</taxon>
        <taxon>Modicisalibacter</taxon>
    </lineage>
</organism>
<evidence type="ECO:0000313" key="14">
    <source>
        <dbReference type="EMBL" id="GAA5173524.1"/>
    </source>
</evidence>
<keyword evidence="7" id="KW-0862">Zinc</keyword>
<evidence type="ECO:0000256" key="12">
    <source>
        <dbReference type="SAM" id="MobiDB-lite"/>
    </source>
</evidence>
<keyword evidence="5" id="KW-0479">Metal-binding</keyword>
<accession>A0ABP9RAE1</accession>
<evidence type="ECO:0000313" key="15">
    <source>
        <dbReference type="Proteomes" id="UP001500074"/>
    </source>
</evidence>
<dbReference type="Pfam" id="PF12169">
    <property type="entry name" value="DNA_pol3_gamma3"/>
    <property type="match status" value="1"/>
</dbReference>
<dbReference type="InterPro" id="IPR027417">
    <property type="entry name" value="P-loop_NTPase"/>
</dbReference>
<dbReference type="InterPro" id="IPR021029">
    <property type="entry name" value="DNA_pol_III_tau_dom-5"/>
</dbReference>
<gene>
    <name evidence="11 14" type="primary">dnaX</name>
    <name evidence="14" type="ORF">GCM10023342_12320</name>
</gene>
<evidence type="ECO:0000256" key="5">
    <source>
        <dbReference type="ARBA" id="ARBA00022723"/>
    </source>
</evidence>
<keyword evidence="4 11" id="KW-0235">DNA replication</keyword>
<keyword evidence="6 11" id="KW-0547">Nucleotide-binding</keyword>
<proteinExistence type="inferred from homology"/>
<dbReference type="RefSeq" id="WP_031382995.1">
    <property type="nucleotide sequence ID" value="NZ_BAABKI010000013.1"/>
</dbReference>
<dbReference type="NCBIfam" id="NF005942">
    <property type="entry name" value="PRK07994.1"/>
    <property type="match status" value="1"/>
</dbReference>
<keyword evidence="3 11" id="KW-0548">Nucleotidyltransferase</keyword>
<dbReference type="SUPFAM" id="SSF48019">
    <property type="entry name" value="post-AAA+ oligomerization domain-like"/>
    <property type="match status" value="1"/>
</dbReference>
<dbReference type="PANTHER" id="PTHR11669:SF0">
    <property type="entry name" value="PROTEIN STICHEL-LIKE 2"/>
    <property type="match status" value="1"/>
</dbReference>
<keyword evidence="8 11" id="KW-0067">ATP-binding</keyword>
<evidence type="ECO:0000256" key="9">
    <source>
        <dbReference type="ARBA" id="ARBA00022932"/>
    </source>
</evidence>
<comment type="function">
    <text evidence="11">DNA polymerase III is a complex, multichain enzyme responsible for most of the replicative synthesis in bacteria. This DNA polymerase also exhibits 3' to 5' exonuclease activity.</text>
</comment>
<dbReference type="InterPro" id="IPR038249">
    <property type="entry name" value="PolIII_tau_V_sf"/>
</dbReference>
<dbReference type="Pfam" id="PF13177">
    <property type="entry name" value="DNA_pol3_delta2"/>
    <property type="match status" value="1"/>
</dbReference>
<reference evidence="15" key="1">
    <citation type="journal article" date="2019" name="Int. J. Syst. Evol. Microbiol.">
        <title>The Global Catalogue of Microorganisms (GCM) 10K type strain sequencing project: providing services to taxonomists for standard genome sequencing and annotation.</title>
        <authorList>
            <consortium name="The Broad Institute Genomics Platform"/>
            <consortium name="The Broad Institute Genome Sequencing Center for Infectious Disease"/>
            <person name="Wu L."/>
            <person name="Ma J."/>
        </authorList>
    </citation>
    <scope>NUCLEOTIDE SEQUENCE [LARGE SCALE GENOMIC DNA]</scope>
    <source>
        <strain evidence="15">JCM 18472</strain>
    </source>
</reference>
<comment type="similarity">
    <text evidence="1 11">Belongs to the DnaX/STICHEL family.</text>
</comment>
<dbReference type="Pfam" id="PF12170">
    <property type="entry name" value="DNA_pol3_tau_5"/>
    <property type="match status" value="1"/>
</dbReference>
<dbReference type="InterPro" id="IPR012763">
    <property type="entry name" value="DNA_pol_III_sug/sutau_N"/>
</dbReference>
<dbReference type="SMART" id="SM00382">
    <property type="entry name" value="AAA"/>
    <property type="match status" value="1"/>
</dbReference>
<evidence type="ECO:0000256" key="10">
    <source>
        <dbReference type="ARBA" id="ARBA00049244"/>
    </source>
</evidence>
<evidence type="ECO:0000256" key="1">
    <source>
        <dbReference type="ARBA" id="ARBA00006360"/>
    </source>
</evidence>
<evidence type="ECO:0000256" key="8">
    <source>
        <dbReference type="ARBA" id="ARBA00022840"/>
    </source>
</evidence>
<dbReference type="Pfam" id="PF22608">
    <property type="entry name" value="DNAX_ATPase_lid"/>
    <property type="match status" value="1"/>
</dbReference>
<evidence type="ECO:0000256" key="2">
    <source>
        <dbReference type="ARBA" id="ARBA00022679"/>
    </source>
</evidence>
<dbReference type="InterPro" id="IPR001270">
    <property type="entry name" value="ClpA/B"/>
</dbReference>
<dbReference type="Gene3D" id="1.20.272.10">
    <property type="match status" value="1"/>
</dbReference>
<dbReference type="Proteomes" id="UP001500074">
    <property type="component" value="Unassembled WGS sequence"/>
</dbReference>
<feature type="domain" description="AAA+ ATPase" evidence="13">
    <location>
        <begin position="37"/>
        <end position="179"/>
    </location>
</feature>
<evidence type="ECO:0000256" key="11">
    <source>
        <dbReference type="RuleBase" id="RU364063"/>
    </source>
</evidence>
<dbReference type="Gene3D" id="3.40.50.300">
    <property type="entry name" value="P-loop containing nucleotide triphosphate hydrolases"/>
    <property type="match status" value="1"/>
</dbReference>
<feature type="compositionally biased region" description="Basic and acidic residues" evidence="12">
    <location>
        <begin position="563"/>
        <end position="587"/>
    </location>
</feature>
<evidence type="ECO:0000256" key="6">
    <source>
        <dbReference type="ARBA" id="ARBA00022741"/>
    </source>
</evidence>
<dbReference type="SUPFAM" id="SSF52540">
    <property type="entry name" value="P-loop containing nucleoside triphosphate hydrolases"/>
    <property type="match status" value="1"/>
</dbReference>
<evidence type="ECO:0000256" key="4">
    <source>
        <dbReference type="ARBA" id="ARBA00022705"/>
    </source>
</evidence>
<comment type="subunit">
    <text evidence="11">DNA polymerase III contains a core (composed of alpha, epsilon and theta chains) that associates with a tau subunit. This core dimerizes to form the POLIII' complex. PolIII' associates with the gamma complex (composed of gamma, delta, delta', psi and chi chains) and with the beta chain to form the complete DNA polymerase III complex.</text>
</comment>
<dbReference type="EMBL" id="BAABKI010000013">
    <property type="protein sequence ID" value="GAA5173524.1"/>
    <property type="molecule type" value="Genomic_DNA"/>
</dbReference>
<dbReference type="PRINTS" id="PR00300">
    <property type="entry name" value="CLPPROTEASEA"/>
</dbReference>
<evidence type="ECO:0000256" key="7">
    <source>
        <dbReference type="ARBA" id="ARBA00022833"/>
    </source>
</evidence>
<comment type="caution">
    <text evidence="14">The sequence shown here is derived from an EMBL/GenBank/DDBJ whole genome shotgun (WGS) entry which is preliminary data.</text>
</comment>
<protein>
    <recommendedName>
        <fullName evidence="11">DNA polymerase III subunit gamma/tau</fullName>
        <ecNumber evidence="11">2.7.7.7</ecNumber>
    </recommendedName>
</protein>
<dbReference type="PANTHER" id="PTHR11669">
    <property type="entry name" value="REPLICATION FACTOR C / DNA POLYMERASE III GAMMA-TAU SUBUNIT"/>
    <property type="match status" value="1"/>
</dbReference>
<dbReference type="CDD" id="cd00009">
    <property type="entry name" value="AAA"/>
    <property type="match status" value="1"/>
</dbReference>
<dbReference type="Gene3D" id="3.30.300.150">
    <property type="entry name" value="DNA polymerase III, tau subunit, domain V"/>
    <property type="match status" value="1"/>
</dbReference>
<name>A0ABP9RAE1_9GAMM</name>
<sequence length="614" mass="66492">MSYQVLARKWRPRTFHELVGQEHVQRALINALDQGRLHHAYLFTGTRGVGKTTLARILAKCLNCQNGVSSTPCGQCSTCRDIDDGRFVDLIEVDAASRTKVEDTRELLDNVQYAPSQGRYKVYLIDEVHMLSTHSFNALLKTLEEPPPHVKFLLATTDPQKLPVTVLSRCLQFALKNMPPERIVEHLAKVLDAESVPFEEPALWLLGKAAEGSMRDAMSLTDQAIAFGQGRVQHADVAAMLGTLDHRHLLALVEALAEVDAARVLAEIASLAEQGPDFAGVLDDLTGILHRLAIAQMVPDALDNGHGDRETLLALAARFTAEDVQLYYQIGLQGRSDMDSTPEPRTALEMTLLRMLAFRPQGVPRPPQTPLPLRGDSTPQAAPGEASPGEGGAGSMAQSSASQQERAVMPISDAPNETPPAPAESPPTAAERPPWEADEQLADQASTQAPAFPEPSDAAPSEPPGIGEAHGDAVHAAPGGIDHVAWLELFPRLSLSGLTRNLAAHCMVEHDDGKTLQLRLDPGQAAMNAEVHVERVRKALAAAGIERRISIDSAELPAAIETPRSRSDREARERHAQAVEALRDDPHIQELERTFSARLLEQSVAPQAGTPTAR</sequence>
<dbReference type="InterPro" id="IPR022754">
    <property type="entry name" value="DNA_pol_III_gamma-3"/>
</dbReference>
<dbReference type="NCBIfam" id="TIGR02397">
    <property type="entry name" value="dnaX_nterm"/>
    <property type="match status" value="1"/>
</dbReference>
<comment type="catalytic activity">
    <reaction evidence="10 11">
        <text>DNA(n) + a 2'-deoxyribonucleoside 5'-triphosphate = DNA(n+1) + diphosphate</text>
        <dbReference type="Rhea" id="RHEA:22508"/>
        <dbReference type="Rhea" id="RHEA-COMP:17339"/>
        <dbReference type="Rhea" id="RHEA-COMP:17340"/>
        <dbReference type="ChEBI" id="CHEBI:33019"/>
        <dbReference type="ChEBI" id="CHEBI:61560"/>
        <dbReference type="ChEBI" id="CHEBI:173112"/>
        <dbReference type="EC" id="2.7.7.7"/>
    </reaction>
</comment>
<keyword evidence="2 11" id="KW-0808">Transferase</keyword>
<dbReference type="NCBIfam" id="NF004046">
    <property type="entry name" value="PRK05563.1"/>
    <property type="match status" value="1"/>
</dbReference>
<dbReference type="InterPro" id="IPR008921">
    <property type="entry name" value="DNA_pol3_clamp-load_cplx_C"/>
</dbReference>
<dbReference type="InterPro" id="IPR045085">
    <property type="entry name" value="HLD_clamp_pol_III_gamma_tau"/>
</dbReference>
<dbReference type="EC" id="2.7.7.7" evidence="11"/>
<evidence type="ECO:0000259" key="13">
    <source>
        <dbReference type="SMART" id="SM00382"/>
    </source>
</evidence>
<dbReference type="InterPro" id="IPR050238">
    <property type="entry name" value="DNA_Rep/Repair_Clamp_Loader"/>
</dbReference>
<dbReference type="Gene3D" id="1.10.8.60">
    <property type="match status" value="1"/>
</dbReference>